<proteinExistence type="predicted"/>
<sequence>MRPRYTEREQFSQNSEHQNWIYKEKGKYYQDKVMNTPSSRTEKIKLKWKSKAEVLTLLDLIKTANLREEEAKGHFFGVCRDIFTIFSGVTYSLVLERDLPAQYTYRADVVDDGQFIMA</sequence>
<reference evidence="1" key="1">
    <citation type="journal article" date="2021" name="Genome Biol. Evol.">
        <title>A High-Quality Reference Genome for a Parasitic Bivalve with Doubly Uniparental Inheritance (Bivalvia: Unionida).</title>
        <authorList>
            <person name="Smith C.H."/>
        </authorList>
    </citation>
    <scope>NUCLEOTIDE SEQUENCE</scope>
    <source>
        <strain evidence="1">CHS0354</strain>
    </source>
</reference>
<reference evidence="1" key="3">
    <citation type="submission" date="2023-05" db="EMBL/GenBank/DDBJ databases">
        <authorList>
            <person name="Smith C.H."/>
        </authorList>
    </citation>
    <scope>NUCLEOTIDE SEQUENCE</scope>
    <source>
        <strain evidence="1">CHS0354</strain>
        <tissue evidence="1">Mantle</tissue>
    </source>
</reference>
<accession>A0AAE0T379</accession>
<evidence type="ECO:0000313" key="2">
    <source>
        <dbReference type="Proteomes" id="UP001195483"/>
    </source>
</evidence>
<dbReference type="AlphaFoldDB" id="A0AAE0T379"/>
<evidence type="ECO:0000313" key="1">
    <source>
        <dbReference type="EMBL" id="KAK3602962.1"/>
    </source>
</evidence>
<comment type="caution">
    <text evidence="1">The sequence shown here is derived from an EMBL/GenBank/DDBJ whole genome shotgun (WGS) entry which is preliminary data.</text>
</comment>
<keyword evidence="2" id="KW-1185">Reference proteome</keyword>
<name>A0AAE0T379_9BIVA</name>
<reference evidence="1" key="2">
    <citation type="journal article" date="2021" name="Genome Biol. Evol.">
        <title>Developing a high-quality reference genome for a parasitic bivalve with doubly uniparental inheritance (Bivalvia: Unionida).</title>
        <authorList>
            <person name="Smith C.H."/>
        </authorList>
    </citation>
    <scope>NUCLEOTIDE SEQUENCE</scope>
    <source>
        <strain evidence="1">CHS0354</strain>
        <tissue evidence="1">Mantle</tissue>
    </source>
</reference>
<gene>
    <name evidence="1" type="ORF">CHS0354_016769</name>
</gene>
<protein>
    <submittedName>
        <fullName evidence="1">Uncharacterized protein</fullName>
    </submittedName>
</protein>
<organism evidence="1 2">
    <name type="scientific">Potamilus streckersoni</name>
    <dbReference type="NCBI Taxonomy" id="2493646"/>
    <lineage>
        <taxon>Eukaryota</taxon>
        <taxon>Metazoa</taxon>
        <taxon>Spiralia</taxon>
        <taxon>Lophotrochozoa</taxon>
        <taxon>Mollusca</taxon>
        <taxon>Bivalvia</taxon>
        <taxon>Autobranchia</taxon>
        <taxon>Heteroconchia</taxon>
        <taxon>Palaeoheterodonta</taxon>
        <taxon>Unionida</taxon>
        <taxon>Unionoidea</taxon>
        <taxon>Unionidae</taxon>
        <taxon>Ambleminae</taxon>
        <taxon>Lampsilini</taxon>
        <taxon>Potamilus</taxon>
    </lineage>
</organism>
<dbReference type="EMBL" id="JAEAOA010001032">
    <property type="protein sequence ID" value="KAK3602962.1"/>
    <property type="molecule type" value="Genomic_DNA"/>
</dbReference>
<dbReference type="Proteomes" id="UP001195483">
    <property type="component" value="Unassembled WGS sequence"/>
</dbReference>